<comment type="subcellular location">
    <subcellularLocation>
        <location evidence="1">Cytoplasm</location>
        <location evidence="1">Cytoskeleton</location>
        <location evidence="1">Flagellum axoneme</location>
    </subcellularLocation>
</comment>
<proteinExistence type="inferred from homology"/>
<evidence type="ECO:0000313" key="10">
    <source>
        <dbReference type="EMBL" id="CAE8654598.1"/>
    </source>
</evidence>
<evidence type="ECO:0000256" key="3">
    <source>
        <dbReference type="ARBA" id="ARBA00022490"/>
    </source>
</evidence>
<dbReference type="PANTHER" id="PTHR21648">
    <property type="entry name" value="FLAGELLAR RADIAL SPOKE PROTEIN 3"/>
    <property type="match status" value="1"/>
</dbReference>
<evidence type="ECO:0000313" key="11">
    <source>
        <dbReference type="Proteomes" id="UP000626109"/>
    </source>
</evidence>
<reference evidence="10" key="1">
    <citation type="submission" date="2021-02" db="EMBL/GenBank/DDBJ databases">
        <authorList>
            <person name="Dougan E. K."/>
            <person name="Rhodes N."/>
            <person name="Thang M."/>
            <person name="Chan C."/>
        </authorList>
    </citation>
    <scope>NUCLEOTIDE SEQUENCE</scope>
</reference>
<keyword evidence="5" id="KW-0282">Flagellum</keyword>
<keyword evidence="6" id="KW-0969">Cilium</keyword>
<protein>
    <submittedName>
        <fullName evidence="10">Uncharacterized protein</fullName>
    </submittedName>
</protein>
<evidence type="ECO:0000256" key="4">
    <source>
        <dbReference type="ARBA" id="ARBA00022553"/>
    </source>
</evidence>
<evidence type="ECO:0000256" key="6">
    <source>
        <dbReference type="ARBA" id="ARBA00023069"/>
    </source>
</evidence>
<dbReference type="PANTHER" id="PTHR21648:SF0">
    <property type="entry name" value="RADIAL SPOKE HEAD PROTEIN 3 HOMOLOG"/>
    <property type="match status" value="1"/>
</dbReference>
<accession>A0A813IT29</accession>
<dbReference type="EMBL" id="CAJNNW010012724">
    <property type="protein sequence ID" value="CAE8654598.1"/>
    <property type="molecule type" value="Genomic_DNA"/>
</dbReference>
<evidence type="ECO:0000256" key="8">
    <source>
        <dbReference type="ARBA" id="ARBA00023273"/>
    </source>
</evidence>
<dbReference type="InterPro" id="IPR009290">
    <property type="entry name" value="Radial_spoke_3"/>
</dbReference>
<gene>
    <name evidence="10" type="ORF">PGLA2088_LOCUS11109</name>
</gene>
<name>A0A813IT29_POLGL</name>
<evidence type="ECO:0000256" key="9">
    <source>
        <dbReference type="SAM" id="MobiDB-lite"/>
    </source>
</evidence>
<dbReference type="AlphaFoldDB" id="A0A813IT29"/>
<comment type="caution">
    <text evidence="10">The sequence shown here is derived from an EMBL/GenBank/DDBJ whole genome shotgun (WGS) entry which is preliminary data.</text>
</comment>
<sequence length="273" mass="30885">EQSTMEVEEDHELSKMTHFKGEWYERQEAMMLAWQKQVDEEWVRWQEKELLVSVKREEKQREARVLLKVQAIAAAKAHLAQIVPNAARDLQQSAFPDSRELAIDRLFLPNLFANVQKEVQAMKQAQKQVDEMISVRFGAQQSAWREGLEAHKAKNLELQKRHVEEMQIRQGKIRIMVDNGTGTAVQVGPIQLSDKDSIDEVQDRVFVWLEKNEPKIAAAWPHGVLMLLGGTPVLAAAQLFEASAGQISMCPKPKPPPPPELDEEAVEGGDQAA</sequence>
<keyword evidence="8" id="KW-0966">Cell projection</keyword>
<organism evidence="10 11">
    <name type="scientific">Polarella glacialis</name>
    <name type="common">Dinoflagellate</name>
    <dbReference type="NCBI Taxonomy" id="89957"/>
    <lineage>
        <taxon>Eukaryota</taxon>
        <taxon>Sar</taxon>
        <taxon>Alveolata</taxon>
        <taxon>Dinophyceae</taxon>
        <taxon>Suessiales</taxon>
        <taxon>Suessiaceae</taxon>
        <taxon>Polarella</taxon>
    </lineage>
</organism>
<evidence type="ECO:0000256" key="1">
    <source>
        <dbReference type="ARBA" id="ARBA00004611"/>
    </source>
</evidence>
<evidence type="ECO:0000256" key="7">
    <source>
        <dbReference type="ARBA" id="ARBA00023212"/>
    </source>
</evidence>
<keyword evidence="4" id="KW-0597">Phosphoprotein</keyword>
<evidence type="ECO:0000256" key="2">
    <source>
        <dbReference type="ARBA" id="ARBA00006737"/>
    </source>
</evidence>
<keyword evidence="3" id="KW-0963">Cytoplasm</keyword>
<keyword evidence="7" id="KW-0206">Cytoskeleton</keyword>
<feature type="non-terminal residue" evidence="10">
    <location>
        <position position="1"/>
    </location>
</feature>
<feature type="region of interest" description="Disordered" evidence="9">
    <location>
        <begin position="247"/>
        <end position="273"/>
    </location>
</feature>
<dbReference type="GO" id="GO:0005929">
    <property type="term" value="C:cilium"/>
    <property type="evidence" value="ECO:0007669"/>
    <property type="project" value="TreeGrafter"/>
</dbReference>
<dbReference type="Proteomes" id="UP000626109">
    <property type="component" value="Unassembled WGS sequence"/>
</dbReference>
<dbReference type="Pfam" id="PF06098">
    <property type="entry name" value="Radial_spoke_3"/>
    <property type="match status" value="1"/>
</dbReference>
<comment type="similarity">
    <text evidence="2">Belongs to the flagellar radial spoke RSP3 family.</text>
</comment>
<evidence type="ECO:0000256" key="5">
    <source>
        <dbReference type="ARBA" id="ARBA00022846"/>
    </source>
</evidence>